<comment type="subcellular location">
    <subcellularLocation>
        <location evidence="1">Cell membrane</location>
        <topology evidence="1">Peripheral membrane protein</topology>
    </subcellularLocation>
</comment>
<dbReference type="Proteomes" id="UP001054846">
    <property type="component" value="Chromosome"/>
</dbReference>
<accession>A0ABY3PHM1</accession>
<evidence type="ECO:0000256" key="7">
    <source>
        <dbReference type="ARBA" id="ARBA00022967"/>
    </source>
</evidence>
<sequence>MDSLIEVQGLGFAPPGQKRQILHNVQLTLAPGEIVLVAGPTGSGKSTLINAVAGVIPAHTGGRLEGEVSFAGRSLLPLSVRERARHIGTVLQNVEVQIFTDRVREEVAFGLENLNVSPERIAEQMGELLAEFGLQSQRDWPIVRLSAGQKQRLVLACVLAMDQPVLLLDEPFAYLDRAGAQLLLELLVRRACAGQAILLVEHRLDLVAAVAHRSYCCAEGTLRPGLPQGVEATTPPGRPAAGAVVLESRALAFGGYPPLPDLSVRAGETILLKGDNGCGKTTLLKLLCGLLRPTGGSLAILGKDALKQNVAERARTLGFVLQNPNHQLFADSVAGEVAQPGVVPEFAEQLLGQLNLLPQREQHPQSLSQGQKRRLALAAVLARRPRICLLDEITVGQDPRSLLLMLDALEAFTGAGGALILTSHDPQAASRLGAKVVAL</sequence>
<keyword evidence="3" id="KW-0813">Transport</keyword>
<evidence type="ECO:0000256" key="5">
    <source>
        <dbReference type="ARBA" id="ARBA00022741"/>
    </source>
</evidence>
<evidence type="ECO:0000256" key="3">
    <source>
        <dbReference type="ARBA" id="ARBA00022448"/>
    </source>
</evidence>
<dbReference type="Pfam" id="PF00005">
    <property type="entry name" value="ABC_tran"/>
    <property type="match status" value="2"/>
</dbReference>
<dbReference type="InterPro" id="IPR003439">
    <property type="entry name" value="ABC_transporter-like_ATP-bd"/>
</dbReference>
<evidence type="ECO:0000256" key="4">
    <source>
        <dbReference type="ARBA" id="ARBA00022475"/>
    </source>
</evidence>
<keyword evidence="11" id="KW-1185">Reference proteome</keyword>
<dbReference type="PROSITE" id="PS00211">
    <property type="entry name" value="ABC_TRANSPORTER_1"/>
    <property type="match status" value="2"/>
</dbReference>
<keyword evidence="8" id="KW-0472">Membrane</keyword>
<reference evidence="10 11" key="1">
    <citation type="journal article" date="2021" name="Genome Biol. Evol.">
        <title>Complete Genome Sequencing of a Novel Gloeobacter Species from a Waterfall Cave in Mexico.</title>
        <authorList>
            <person name="Saw J.H."/>
            <person name="Cardona T."/>
            <person name="Montejano G."/>
        </authorList>
    </citation>
    <scope>NUCLEOTIDE SEQUENCE [LARGE SCALE GENOMIC DNA]</scope>
    <source>
        <strain evidence="10">MG652769</strain>
    </source>
</reference>
<protein>
    <submittedName>
        <fullName evidence="10">ABC transporter ATP-binding protein</fullName>
    </submittedName>
</protein>
<name>A0ABY3PHM1_9CYAN</name>
<gene>
    <name evidence="10" type="ORF">ISF26_15280</name>
</gene>
<evidence type="ECO:0000259" key="9">
    <source>
        <dbReference type="PROSITE" id="PS50893"/>
    </source>
</evidence>
<evidence type="ECO:0000256" key="8">
    <source>
        <dbReference type="ARBA" id="ARBA00023136"/>
    </source>
</evidence>
<evidence type="ECO:0000256" key="6">
    <source>
        <dbReference type="ARBA" id="ARBA00022840"/>
    </source>
</evidence>
<dbReference type="PROSITE" id="PS50893">
    <property type="entry name" value="ABC_TRANSPORTER_2"/>
    <property type="match status" value="2"/>
</dbReference>
<dbReference type="PANTHER" id="PTHR43553">
    <property type="entry name" value="HEAVY METAL TRANSPORTER"/>
    <property type="match status" value="1"/>
</dbReference>
<evidence type="ECO:0000256" key="1">
    <source>
        <dbReference type="ARBA" id="ARBA00004202"/>
    </source>
</evidence>
<dbReference type="InterPro" id="IPR027417">
    <property type="entry name" value="P-loop_NTPase"/>
</dbReference>
<dbReference type="PANTHER" id="PTHR43553:SF27">
    <property type="entry name" value="ENERGY-COUPLING FACTOR TRANSPORTER ATP-BINDING PROTEIN ECFA2"/>
    <property type="match status" value="1"/>
</dbReference>
<dbReference type="CDD" id="cd03225">
    <property type="entry name" value="ABC_cobalt_CbiO_domain1"/>
    <property type="match status" value="2"/>
</dbReference>
<organism evidence="10 11">
    <name type="scientific">Gloeobacter morelensis MG652769</name>
    <dbReference type="NCBI Taxonomy" id="2781736"/>
    <lineage>
        <taxon>Bacteria</taxon>
        <taxon>Bacillati</taxon>
        <taxon>Cyanobacteriota</taxon>
        <taxon>Cyanophyceae</taxon>
        <taxon>Gloeobacterales</taxon>
        <taxon>Gloeobacteraceae</taxon>
        <taxon>Gloeobacter</taxon>
        <taxon>Gloeobacter morelensis</taxon>
    </lineage>
</organism>
<dbReference type="InterPro" id="IPR003593">
    <property type="entry name" value="AAA+_ATPase"/>
</dbReference>
<keyword evidence="4" id="KW-1003">Cell membrane</keyword>
<proteinExistence type="inferred from homology"/>
<feature type="domain" description="ABC transporter" evidence="9">
    <location>
        <begin position="5"/>
        <end position="244"/>
    </location>
</feature>
<dbReference type="Gene3D" id="3.40.50.300">
    <property type="entry name" value="P-loop containing nucleotide triphosphate hydrolases"/>
    <property type="match status" value="2"/>
</dbReference>
<keyword evidence="7" id="KW-1278">Translocase</keyword>
<dbReference type="InterPro" id="IPR015856">
    <property type="entry name" value="ABC_transpr_CbiO/EcfA_su"/>
</dbReference>
<evidence type="ECO:0000256" key="2">
    <source>
        <dbReference type="ARBA" id="ARBA00005417"/>
    </source>
</evidence>
<comment type="similarity">
    <text evidence="2">Belongs to the ABC transporter superfamily.</text>
</comment>
<evidence type="ECO:0000313" key="11">
    <source>
        <dbReference type="Proteomes" id="UP001054846"/>
    </source>
</evidence>
<dbReference type="RefSeq" id="WP_230840164.1">
    <property type="nucleotide sequence ID" value="NZ_CP063845.1"/>
</dbReference>
<dbReference type="InterPro" id="IPR050095">
    <property type="entry name" value="ECF_ABC_transporter_ATP-bd"/>
</dbReference>
<dbReference type="InterPro" id="IPR017871">
    <property type="entry name" value="ABC_transporter-like_CS"/>
</dbReference>
<dbReference type="SMART" id="SM00382">
    <property type="entry name" value="AAA"/>
    <property type="match status" value="2"/>
</dbReference>
<dbReference type="EMBL" id="CP063845">
    <property type="protein sequence ID" value="UFP93163.1"/>
    <property type="molecule type" value="Genomic_DNA"/>
</dbReference>
<keyword evidence="5" id="KW-0547">Nucleotide-binding</keyword>
<feature type="domain" description="ABC transporter" evidence="9">
    <location>
        <begin position="244"/>
        <end position="439"/>
    </location>
</feature>
<evidence type="ECO:0000313" key="10">
    <source>
        <dbReference type="EMBL" id="UFP93163.1"/>
    </source>
</evidence>
<dbReference type="GO" id="GO:0005524">
    <property type="term" value="F:ATP binding"/>
    <property type="evidence" value="ECO:0007669"/>
    <property type="project" value="UniProtKB-KW"/>
</dbReference>
<dbReference type="SUPFAM" id="SSF52540">
    <property type="entry name" value="P-loop containing nucleoside triphosphate hydrolases"/>
    <property type="match status" value="2"/>
</dbReference>
<keyword evidence="6 10" id="KW-0067">ATP-binding</keyword>